<comment type="caution">
    <text evidence="2">The sequence shown here is derived from an EMBL/GenBank/DDBJ whole genome shotgun (WGS) entry which is preliminary data.</text>
</comment>
<dbReference type="InterPro" id="IPR038279">
    <property type="entry name" value="Ndc10_dom2_sf"/>
</dbReference>
<feature type="compositionally biased region" description="Basic and acidic residues" evidence="1">
    <location>
        <begin position="61"/>
        <end position="70"/>
    </location>
</feature>
<reference evidence="2 3" key="1">
    <citation type="submission" date="2016-07" db="EMBL/GenBank/DDBJ databases">
        <title>Pervasive Adenine N6-methylation of Active Genes in Fungi.</title>
        <authorList>
            <consortium name="DOE Joint Genome Institute"/>
            <person name="Mondo S.J."/>
            <person name="Dannebaum R.O."/>
            <person name="Kuo R.C."/>
            <person name="Labutti K."/>
            <person name="Haridas S."/>
            <person name="Kuo A."/>
            <person name="Salamov A."/>
            <person name="Ahrendt S.R."/>
            <person name="Lipzen A."/>
            <person name="Sullivan W."/>
            <person name="Andreopoulos W.B."/>
            <person name="Clum A."/>
            <person name="Lindquist E."/>
            <person name="Daum C."/>
            <person name="Ramamoorthy G.K."/>
            <person name="Gryganskyi A."/>
            <person name="Culley D."/>
            <person name="Magnuson J.K."/>
            <person name="James T.Y."/>
            <person name="O'Malley M.A."/>
            <person name="Stajich J.E."/>
            <person name="Spatafora J.W."/>
            <person name="Visel A."/>
            <person name="Grigoriev I.V."/>
        </authorList>
    </citation>
    <scope>NUCLEOTIDE SEQUENCE [LARGE SCALE GENOMIC DNA]</scope>
    <source>
        <strain evidence="2 3">JEL800</strain>
    </source>
</reference>
<evidence type="ECO:0000313" key="3">
    <source>
        <dbReference type="Proteomes" id="UP000193642"/>
    </source>
</evidence>
<proteinExistence type="predicted"/>
<name>A0A1Y2B9P3_9FUNG</name>
<dbReference type="AlphaFoldDB" id="A0A1Y2B9P3"/>
<keyword evidence="3" id="KW-1185">Reference proteome</keyword>
<accession>A0A1Y2B9P3</accession>
<feature type="compositionally biased region" description="Low complexity" evidence="1">
    <location>
        <begin position="138"/>
        <end position="153"/>
    </location>
</feature>
<evidence type="ECO:0000256" key="1">
    <source>
        <dbReference type="SAM" id="MobiDB-lite"/>
    </source>
</evidence>
<protein>
    <submittedName>
        <fullName evidence="2">Uncharacterized protein</fullName>
    </submittedName>
</protein>
<dbReference type="GO" id="GO:0003677">
    <property type="term" value="F:DNA binding"/>
    <property type="evidence" value="ECO:0007669"/>
    <property type="project" value="InterPro"/>
</dbReference>
<dbReference type="EMBL" id="MCGO01000076">
    <property type="protein sequence ID" value="ORY31568.1"/>
    <property type="molecule type" value="Genomic_DNA"/>
</dbReference>
<feature type="region of interest" description="Disordered" evidence="1">
    <location>
        <begin position="61"/>
        <end position="90"/>
    </location>
</feature>
<evidence type="ECO:0000313" key="2">
    <source>
        <dbReference type="EMBL" id="ORY31568.1"/>
    </source>
</evidence>
<organism evidence="2 3">
    <name type="scientific">Rhizoclosmatium globosum</name>
    <dbReference type="NCBI Taxonomy" id="329046"/>
    <lineage>
        <taxon>Eukaryota</taxon>
        <taxon>Fungi</taxon>
        <taxon>Fungi incertae sedis</taxon>
        <taxon>Chytridiomycota</taxon>
        <taxon>Chytridiomycota incertae sedis</taxon>
        <taxon>Chytridiomycetes</taxon>
        <taxon>Chytridiales</taxon>
        <taxon>Chytriomycetaceae</taxon>
        <taxon>Rhizoclosmatium</taxon>
    </lineage>
</organism>
<dbReference type="Gene3D" id="1.10.443.20">
    <property type="entry name" value="Centromere DNA-binding protein complex CBF3 subunit, domain 2"/>
    <property type="match status" value="1"/>
</dbReference>
<sequence>MLPTKLPKQPLLQGHGANDETAIKDAQQAIENLDAAGVRANAHNELLSQLKGIVGTLTEKYEKKRDSREDPDSDSDGFANIVPPPLYPKRMRLTGPAGPTLEEMAFGKIPDIHDELEDEEVSDQETEYDENEFSDADSVTSCGSSGLSSMSSDSETDVGTATPLKKKRGSGKNVMGDDTPAGKKRLQRAKLAEKRKEETRANPITIIRMEAVKWTPPANSTIQNVPELADKLLGIERWNRMQEQHALMNRIDAILEPDRSLLHVMVLYFGGHKHYTYRIHIIASDFTTISLVAQANLKALAHKMLKHLQSDGLSTYKSLRRALYWYTEFMEERIQQLQFELANMVNLGRPMEHLTVLIELFSEYMSNPNCNIHGVEFLRIYGEKPLERRTLASKAGPNGTKQAIQYVVQAFDLNQRIAQCFLAKSLERDLSGMKTQKDLIRQAVGKAYVDNDTDRQATKRMGRMTWDQKREQRMHFLANPKPQSNPFVKVTLMNEATATMSRGSERRRAEYLDLSSKTVPAEKCNDRNMDFVPNMLTMSLHLDHTKLSHQFSSVGLDHKTVVTLASHREAIFSFDVSLSQMLFYRHSVSKMPWPPFDKGYMACKDHCLFPTTGNATKPLSSSWLNHIIKSSMEAVGCYVIGLVNHFDRHEGAYWRIQNGCPSSSCQGAQWEDGKVPGKKSIFKQIYCSGFDLEFIVTSSDHGWGECKEDYFIPWDVEVDQSLLDRTWPELDSLLFNKVDKHVIGFGDNESMKGIANTLRACKHRLFQGTAHMLYQNCLPPNHSLLDHPLFKSTEFAAVKERVKISCDQYKVLLESNGGMLNNSTGNAAVLRKLKAMESRMDNLDRGMAQIIELLKNRKEEE</sequence>
<dbReference type="Proteomes" id="UP000193642">
    <property type="component" value="Unassembled WGS sequence"/>
</dbReference>
<feature type="compositionally biased region" description="Acidic residues" evidence="1">
    <location>
        <begin position="117"/>
        <end position="135"/>
    </location>
</feature>
<feature type="region of interest" description="Disordered" evidence="1">
    <location>
        <begin position="117"/>
        <end position="186"/>
    </location>
</feature>
<gene>
    <name evidence="2" type="ORF">BCR33DRAFT_545187</name>
</gene>